<keyword evidence="2" id="KW-1133">Transmembrane helix</keyword>
<dbReference type="Proteomes" id="UP001183607">
    <property type="component" value="Unassembled WGS sequence"/>
</dbReference>
<dbReference type="RefSeq" id="WP_007822783.1">
    <property type="nucleotide sequence ID" value="NZ_JAVRER010000123.1"/>
</dbReference>
<reference evidence="4" key="1">
    <citation type="submission" date="2023-07" db="EMBL/GenBank/DDBJ databases">
        <title>30 novel species of actinomycetes from the DSMZ collection.</title>
        <authorList>
            <person name="Nouioui I."/>
        </authorList>
    </citation>
    <scope>NUCLEOTIDE SEQUENCE [LARGE SCALE GENOMIC DNA]</scope>
    <source>
        <strain evidence="4">DSM 41982</strain>
    </source>
</reference>
<accession>A0ABD5EEF4</accession>
<name>A0ABD5EEF4_9ACTN</name>
<feature type="transmembrane region" description="Helical" evidence="2">
    <location>
        <begin position="7"/>
        <end position="27"/>
    </location>
</feature>
<evidence type="ECO:0008006" key="5">
    <source>
        <dbReference type="Google" id="ProtNLM"/>
    </source>
</evidence>
<feature type="transmembrane region" description="Helical" evidence="2">
    <location>
        <begin position="33"/>
        <end position="53"/>
    </location>
</feature>
<gene>
    <name evidence="3" type="ORF">RM574_30320</name>
</gene>
<sequence length="82" mass="8305">MSRPRLAQLASGSATVLLTVLLVLLLSGTTSTAWIALTCVAALALGVAVAYALRPQAPHAPTAARPSSGVPVGRPTASSYHR</sequence>
<evidence type="ECO:0000256" key="1">
    <source>
        <dbReference type="SAM" id="MobiDB-lite"/>
    </source>
</evidence>
<keyword evidence="2" id="KW-0472">Membrane</keyword>
<comment type="caution">
    <text evidence="3">The sequence shown here is derived from an EMBL/GenBank/DDBJ whole genome shotgun (WGS) entry which is preliminary data.</text>
</comment>
<organism evidence="3 4">
    <name type="scientific">Streptomyces evansiae</name>
    <dbReference type="NCBI Taxonomy" id="3075535"/>
    <lineage>
        <taxon>Bacteria</taxon>
        <taxon>Bacillati</taxon>
        <taxon>Actinomycetota</taxon>
        <taxon>Actinomycetes</taxon>
        <taxon>Kitasatosporales</taxon>
        <taxon>Streptomycetaceae</taxon>
        <taxon>Streptomyces</taxon>
    </lineage>
</organism>
<keyword evidence="2" id="KW-0812">Transmembrane</keyword>
<protein>
    <recommendedName>
        <fullName evidence="5">Secreted protein</fullName>
    </recommendedName>
</protein>
<proteinExistence type="predicted"/>
<feature type="region of interest" description="Disordered" evidence="1">
    <location>
        <begin position="59"/>
        <end position="82"/>
    </location>
</feature>
<dbReference type="AlphaFoldDB" id="A0ABD5EEF4"/>
<evidence type="ECO:0000313" key="4">
    <source>
        <dbReference type="Proteomes" id="UP001183607"/>
    </source>
</evidence>
<evidence type="ECO:0000313" key="3">
    <source>
        <dbReference type="EMBL" id="MDT0419774.1"/>
    </source>
</evidence>
<evidence type="ECO:0000256" key="2">
    <source>
        <dbReference type="SAM" id="Phobius"/>
    </source>
</evidence>
<dbReference type="EMBL" id="JAVRER010000123">
    <property type="protein sequence ID" value="MDT0419774.1"/>
    <property type="molecule type" value="Genomic_DNA"/>
</dbReference>